<accession>A0AAE0IEI5</accession>
<dbReference type="PANTHER" id="PTHR24320:SF282">
    <property type="entry name" value="WW DOMAIN-CONTAINING OXIDOREDUCTASE"/>
    <property type="match status" value="1"/>
</dbReference>
<keyword evidence="3" id="KW-0560">Oxidoreductase</keyword>
<evidence type="ECO:0000256" key="3">
    <source>
        <dbReference type="ARBA" id="ARBA00023002"/>
    </source>
</evidence>
<dbReference type="GO" id="GO:0016491">
    <property type="term" value="F:oxidoreductase activity"/>
    <property type="evidence" value="ECO:0007669"/>
    <property type="project" value="UniProtKB-KW"/>
</dbReference>
<evidence type="ECO:0000313" key="4">
    <source>
        <dbReference type="EMBL" id="KAK3323664.1"/>
    </source>
</evidence>
<keyword evidence="5" id="KW-1185">Reference proteome</keyword>
<gene>
    <name evidence="4" type="ORF">B0T19DRAFT_426661</name>
</gene>
<comment type="similarity">
    <text evidence="1">Belongs to the short-chain dehydrogenases/reductases (SDR) family.</text>
</comment>
<dbReference type="EMBL" id="JAUEPO010000004">
    <property type="protein sequence ID" value="KAK3323664.1"/>
    <property type="molecule type" value="Genomic_DNA"/>
</dbReference>
<dbReference type="PANTHER" id="PTHR24320">
    <property type="entry name" value="RETINOL DEHYDROGENASE"/>
    <property type="match status" value="1"/>
</dbReference>
<dbReference type="PRINTS" id="PR00081">
    <property type="entry name" value="GDHRDH"/>
</dbReference>
<sequence>MFSALLSAAAIAGLAVIFIKAMIDLLAMSGITLFGSPNEGDSSTAFDPASDMPSLAGKIILITGGAGDLGREVAIRFARRNPARIYIADLPRADQGVSVIRDLQEQAPHARFRFLELDLGSFASIQTAAARFRAAEDRLDICVLNAGVMRIQPGTTADGYELAFGVNYLGHALLTKLLLPTLLRTAAERFADVRVVVVASQGHRMAPHGGIQFDKLATPCEDLKYYQRYGQSKLACIGFARELAREYPQLRVAAVHPGRVVTGMAHRLREESLLFRLTAHVAPLFCTSVAAGARNHLWAATSRDVVSGVYYEPVGVPDRESEVARDMSLSGRLWEWTADELRRFDESVVVPAEKEKGDARDAS</sequence>
<name>A0AAE0IEI5_9PEZI</name>
<organism evidence="4 5">
    <name type="scientific">Cercophora scortea</name>
    <dbReference type="NCBI Taxonomy" id="314031"/>
    <lineage>
        <taxon>Eukaryota</taxon>
        <taxon>Fungi</taxon>
        <taxon>Dikarya</taxon>
        <taxon>Ascomycota</taxon>
        <taxon>Pezizomycotina</taxon>
        <taxon>Sordariomycetes</taxon>
        <taxon>Sordariomycetidae</taxon>
        <taxon>Sordariales</taxon>
        <taxon>Lasiosphaeriaceae</taxon>
        <taxon>Cercophora</taxon>
    </lineage>
</organism>
<proteinExistence type="inferred from homology"/>
<dbReference type="SUPFAM" id="SSF51735">
    <property type="entry name" value="NAD(P)-binding Rossmann-fold domains"/>
    <property type="match status" value="1"/>
</dbReference>
<evidence type="ECO:0000256" key="1">
    <source>
        <dbReference type="ARBA" id="ARBA00006484"/>
    </source>
</evidence>
<dbReference type="InterPro" id="IPR002347">
    <property type="entry name" value="SDR_fam"/>
</dbReference>
<evidence type="ECO:0000256" key="2">
    <source>
        <dbReference type="ARBA" id="ARBA00022857"/>
    </source>
</evidence>
<dbReference type="Proteomes" id="UP001286456">
    <property type="component" value="Unassembled WGS sequence"/>
</dbReference>
<dbReference type="Pfam" id="PF00106">
    <property type="entry name" value="adh_short"/>
    <property type="match status" value="1"/>
</dbReference>
<protein>
    <submittedName>
        <fullName evidence="4">Uncharacterized protein</fullName>
    </submittedName>
</protein>
<dbReference type="AlphaFoldDB" id="A0AAE0IEI5"/>
<reference evidence="4" key="1">
    <citation type="journal article" date="2023" name="Mol. Phylogenet. Evol.">
        <title>Genome-scale phylogeny and comparative genomics of the fungal order Sordariales.</title>
        <authorList>
            <person name="Hensen N."/>
            <person name="Bonometti L."/>
            <person name="Westerberg I."/>
            <person name="Brannstrom I.O."/>
            <person name="Guillou S."/>
            <person name="Cros-Aarteil S."/>
            <person name="Calhoun S."/>
            <person name="Haridas S."/>
            <person name="Kuo A."/>
            <person name="Mondo S."/>
            <person name="Pangilinan J."/>
            <person name="Riley R."/>
            <person name="LaButti K."/>
            <person name="Andreopoulos B."/>
            <person name="Lipzen A."/>
            <person name="Chen C."/>
            <person name="Yan M."/>
            <person name="Daum C."/>
            <person name="Ng V."/>
            <person name="Clum A."/>
            <person name="Steindorff A."/>
            <person name="Ohm R.A."/>
            <person name="Martin F."/>
            <person name="Silar P."/>
            <person name="Natvig D.O."/>
            <person name="Lalanne C."/>
            <person name="Gautier V."/>
            <person name="Ament-Velasquez S.L."/>
            <person name="Kruys A."/>
            <person name="Hutchinson M.I."/>
            <person name="Powell A.J."/>
            <person name="Barry K."/>
            <person name="Miller A.N."/>
            <person name="Grigoriev I.V."/>
            <person name="Debuchy R."/>
            <person name="Gladieux P."/>
            <person name="Hiltunen Thoren M."/>
            <person name="Johannesson H."/>
        </authorList>
    </citation>
    <scope>NUCLEOTIDE SEQUENCE</scope>
    <source>
        <strain evidence="4">SMH4131-1</strain>
    </source>
</reference>
<comment type="caution">
    <text evidence="4">The sequence shown here is derived from an EMBL/GenBank/DDBJ whole genome shotgun (WGS) entry which is preliminary data.</text>
</comment>
<dbReference type="Gene3D" id="3.40.50.720">
    <property type="entry name" value="NAD(P)-binding Rossmann-like Domain"/>
    <property type="match status" value="1"/>
</dbReference>
<keyword evidence="2" id="KW-0521">NADP</keyword>
<reference evidence="4" key="2">
    <citation type="submission" date="2023-06" db="EMBL/GenBank/DDBJ databases">
        <authorList>
            <consortium name="Lawrence Berkeley National Laboratory"/>
            <person name="Haridas S."/>
            <person name="Hensen N."/>
            <person name="Bonometti L."/>
            <person name="Westerberg I."/>
            <person name="Brannstrom I.O."/>
            <person name="Guillou S."/>
            <person name="Cros-Aarteil S."/>
            <person name="Calhoun S."/>
            <person name="Kuo A."/>
            <person name="Mondo S."/>
            <person name="Pangilinan J."/>
            <person name="Riley R."/>
            <person name="Labutti K."/>
            <person name="Andreopoulos B."/>
            <person name="Lipzen A."/>
            <person name="Chen C."/>
            <person name="Yanf M."/>
            <person name="Daum C."/>
            <person name="Ng V."/>
            <person name="Clum A."/>
            <person name="Steindorff A."/>
            <person name="Ohm R."/>
            <person name="Martin F."/>
            <person name="Silar P."/>
            <person name="Natvig D."/>
            <person name="Lalanne C."/>
            <person name="Gautier V."/>
            <person name="Ament-Velasquez S.L."/>
            <person name="Kruys A."/>
            <person name="Hutchinson M.I."/>
            <person name="Powell A.J."/>
            <person name="Barry K."/>
            <person name="Miller A.N."/>
            <person name="Grigoriev I.V."/>
            <person name="Debuchy R."/>
            <person name="Gladieux P."/>
            <person name="Thoren M.H."/>
            <person name="Johannesson H."/>
        </authorList>
    </citation>
    <scope>NUCLEOTIDE SEQUENCE</scope>
    <source>
        <strain evidence="4">SMH4131-1</strain>
    </source>
</reference>
<evidence type="ECO:0000313" key="5">
    <source>
        <dbReference type="Proteomes" id="UP001286456"/>
    </source>
</evidence>
<dbReference type="InterPro" id="IPR036291">
    <property type="entry name" value="NAD(P)-bd_dom_sf"/>
</dbReference>